<dbReference type="InterPro" id="IPR025110">
    <property type="entry name" value="AMP-bd_C"/>
</dbReference>
<dbReference type="Pfam" id="PF13193">
    <property type="entry name" value="AMP-binding_C"/>
    <property type="match status" value="1"/>
</dbReference>
<feature type="domain" description="Carrier" evidence="5">
    <location>
        <begin position="1017"/>
        <end position="1095"/>
    </location>
</feature>
<proteinExistence type="predicted"/>
<dbReference type="Pfam" id="PF00550">
    <property type="entry name" value="PP-binding"/>
    <property type="match status" value="1"/>
</dbReference>
<dbReference type="InterPro" id="IPR000873">
    <property type="entry name" value="AMP-dep_synth/lig_dom"/>
</dbReference>
<dbReference type="PROSITE" id="PS00012">
    <property type="entry name" value="PHOSPHOPANTETHEINE"/>
    <property type="match status" value="1"/>
</dbReference>
<dbReference type="InterPro" id="IPR001242">
    <property type="entry name" value="Condensation_dom"/>
</dbReference>
<keyword evidence="2" id="KW-0596">Phosphopantetheine</keyword>
<dbReference type="SUPFAM" id="SSF56801">
    <property type="entry name" value="Acetyl-CoA synthetase-like"/>
    <property type="match status" value="1"/>
</dbReference>
<dbReference type="InterPro" id="IPR042099">
    <property type="entry name" value="ANL_N_sf"/>
</dbReference>
<reference evidence="6 7" key="1">
    <citation type="submission" date="2020-06" db="EMBL/GenBank/DDBJ databases">
        <title>Actinomadura xiongansis sp. nov., isolated from soil of Baiyangdian.</title>
        <authorList>
            <person name="Zhang X."/>
        </authorList>
    </citation>
    <scope>NUCLEOTIDE SEQUENCE [LARGE SCALE GENOMIC DNA]</scope>
    <source>
        <strain evidence="6 7">HBUM206468</strain>
    </source>
</reference>
<keyword evidence="7" id="KW-1185">Reference proteome</keyword>
<sequence length="1106" mass="119482">MTGSALARGVSWAETSAAQDGLWFLNELDPDSPGHRVCRTYRIVGDLDSGALRTAWQAVVQRHDALRTTLVERDGLPMQRIAVGYGAPPLFADFGPVPAAARAEAVARWVARQVAIPMRLAEGPLARLSVARLGNREHVVVLLLHQAIADEASMSILVNELSACYAAAMHDVAHRALPDLPAQYPDYARWQRRQASVPEFRQMLSWWTSTLAPPPPALTLPVDRPRPEEPSSAGGVVRFDWSDEVGRPLLRLCETERTTPFVVLLAGLQSLLFRYSGEERVAVGSTVTARPQSSFKDLIGLFENILILCTDFSGRPTFRELLGRVARFTGIALDHRELPFQQLVATLDIDRDPRRLPLADVMYVFQETPEAELRVPGAVVRQERIDSGWARTDLTLKIDQVQPSVAGSLEYRRALFDGASVQRILDQLRTLLAAALVEPDTAVDALPLDGPGRLRAMVRDADQTAAAPSGELAVHELVHMRAKERPSADAVRWDGDAITYGELEEQAARVTDALAGLCEAEGAAVAVRMPVGPRRVAALLGILDAGAHVVCLGSRDAGERGRAVLSDLRPVCLVVDGEALGDHFCEWYREELGGRVLDVGTLDQIRGVPGTPVSAAQGTPVRAAPGDLAYIAYTSGSTGRPKGIAQSHRSFAQFVAWLAGEFGVGPGSRVAQWAAFGYDASLVEIFATLVAGGTLCPVPERIRAHPEKMVRWIAAERITLFQTVPSFARELLEVISTREVQPGGRHRPSAPEGPTGPERASRSLAALDHLLLAGEALPGELANRLRSALPAVRLVNLYGPTESILATWYEVTGTVHGTTPIGKSIPGRQVLVLDEQDRPCPAGVIGNIVIRSPYISHGYVAGTTADDSAFAPLRGPKELGIEGDCYRTGDLGRRRWDGFLEFHGRRDFQIKFYGTRMELTEIESALIAHPSVAECAVVPSAGPDGLVSRLVAYVVPRSSPEGATGVPAAWRAALRRRFGKATPPVSFREMTELPRNIGGKVDRGRLPVAQPATSARPPETAVEKGLAVIWSNLLGSELENVCSADDTFFAAGGHSLLVLRLLDRIHERFGVEVSLREYFGSPVLADLAKLVESKSAGADATTTTIG</sequence>
<dbReference type="InterPro" id="IPR036736">
    <property type="entry name" value="ACP-like_sf"/>
</dbReference>
<dbReference type="InterPro" id="IPR029058">
    <property type="entry name" value="AB_hydrolase_fold"/>
</dbReference>
<evidence type="ECO:0000256" key="1">
    <source>
        <dbReference type="ARBA" id="ARBA00001957"/>
    </source>
</evidence>
<dbReference type="Proteomes" id="UP000805614">
    <property type="component" value="Unassembled WGS sequence"/>
</dbReference>
<dbReference type="SUPFAM" id="SSF52777">
    <property type="entry name" value="CoA-dependent acyltransferases"/>
    <property type="match status" value="2"/>
</dbReference>
<dbReference type="InterPro" id="IPR009081">
    <property type="entry name" value="PP-bd_ACP"/>
</dbReference>
<comment type="caution">
    <text evidence="6">The sequence shown here is derived from an EMBL/GenBank/DDBJ whole genome shotgun (WGS) entry which is preliminary data.</text>
</comment>
<evidence type="ECO:0000256" key="4">
    <source>
        <dbReference type="SAM" id="MobiDB-lite"/>
    </source>
</evidence>
<dbReference type="InterPro" id="IPR023213">
    <property type="entry name" value="CAT-like_dom_sf"/>
</dbReference>
<dbReference type="Gene3D" id="3.40.50.1820">
    <property type="entry name" value="alpha/beta hydrolase"/>
    <property type="match status" value="1"/>
</dbReference>
<dbReference type="InterPro" id="IPR045851">
    <property type="entry name" value="AMP-bd_C_sf"/>
</dbReference>
<dbReference type="PANTHER" id="PTHR45527">
    <property type="entry name" value="NONRIBOSOMAL PEPTIDE SYNTHETASE"/>
    <property type="match status" value="1"/>
</dbReference>
<protein>
    <submittedName>
        <fullName evidence="6">AMP-binding protein</fullName>
    </submittedName>
</protein>
<evidence type="ECO:0000313" key="7">
    <source>
        <dbReference type="Proteomes" id="UP000805614"/>
    </source>
</evidence>
<evidence type="ECO:0000256" key="3">
    <source>
        <dbReference type="ARBA" id="ARBA00022553"/>
    </source>
</evidence>
<name>A0ABR7LRT7_9ACTN</name>
<dbReference type="Pfam" id="PF00501">
    <property type="entry name" value="AMP-binding"/>
    <property type="match status" value="1"/>
</dbReference>
<dbReference type="SUPFAM" id="SSF47336">
    <property type="entry name" value="ACP-like"/>
    <property type="match status" value="1"/>
</dbReference>
<dbReference type="PROSITE" id="PS50075">
    <property type="entry name" value="CARRIER"/>
    <property type="match status" value="1"/>
</dbReference>
<accession>A0ABR7LRT7</accession>
<evidence type="ECO:0000256" key="2">
    <source>
        <dbReference type="ARBA" id="ARBA00022450"/>
    </source>
</evidence>
<evidence type="ECO:0000259" key="5">
    <source>
        <dbReference type="PROSITE" id="PS50075"/>
    </source>
</evidence>
<dbReference type="InterPro" id="IPR020845">
    <property type="entry name" value="AMP-binding_CS"/>
</dbReference>
<keyword evidence="3" id="KW-0597">Phosphoprotein</keyword>
<dbReference type="CDD" id="cd19531">
    <property type="entry name" value="LCL_NRPS-like"/>
    <property type="match status" value="1"/>
</dbReference>
<dbReference type="Gene3D" id="3.30.559.30">
    <property type="entry name" value="Nonribosomal peptide synthetase, condensation domain"/>
    <property type="match status" value="1"/>
</dbReference>
<dbReference type="Gene3D" id="3.40.50.12780">
    <property type="entry name" value="N-terminal domain of ligase-like"/>
    <property type="match status" value="1"/>
</dbReference>
<comment type="cofactor">
    <cofactor evidence="1">
        <name>pantetheine 4'-phosphate</name>
        <dbReference type="ChEBI" id="CHEBI:47942"/>
    </cofactor>
</comment>
<organism evidence="6 7">
    <name type="scientific">Actinomadura alba</name>
    <dbReference type="NCBI Taxonomy" id="406431"/>
    <lineage>
        <taxon>Bacteria</taxon>
        <taxon>Bacillati</taxon>
        <taxon>Actinomycetota</taxon>
        <taxon>Actinomycetes</taxon>
        <taxon>Streptosporangiales</taxon>
        <taxon>Thermomonosporaceae</taxon>
        <taxon>Actinomadura</taxon>
    </lineage>
</organism>
<gene>
    <name evidence="6" type="ORF">HKK74_18890</name>
</gene>
<evidence type="ECO:0000313" key="6">
    <source>
        <dbReference type="EMBL" id="MBC6467543.1"/>
    </source>
</evidence>
<dbReference type="Gene3D" id="3.30.300.30">
    <property type="match status" value="1"/>
</dbReference>
<dbReference type="RefSeq" id="WP_187244552.1">
    <property type="nucleotide sequence ID" value="NZ_BAAAOK010000004.1"/>
</dbReference>
<dbReference type="Gene3D" id="3.30.559.10">
    <property type="entry name" value="Chloramphenicol acetyltransferase-like domain"/>
    <property type="match status" value="1"/>
</dbReference>
<dbReference type="CDD" id="cd05930">
    <property type="entry name" value="A_NRPS"/>
    <property type="match status" value="1"/>
</dbReference>
<dbReference type="PROSITE" id="PS00455">
    <property type="entry name" value="AMP_BINDING"/>
    <property type="match status" value="1"/>
</dbReference>
<dbReference type="EMBL" id="JABVEC010000013">
    <property type="protein sequence ID" value="MBC6467543.1"/>
    <property type="molecule type" value="Genomic_DNA"/>
</dbReference>
<dbReference type="PANTHER" id="PTHR45527:SF1">
    <property type="entry name" value="FATTY ACID SYNTHASE"/>
    <property type="match status" value="1"/>
</dbReference>
<dbReference type="Pfam" id="PF00668">
    <property type="entry name" value="Condensation"/>
    <property type="match status" value="1"/>
</dbReference>
<dbReference type="InterPro" id="IPR006162">
    <property type="entry name" value="Ppantetheine_attach_site"/>
</dbReference>
<feature type="region of interest" description="Disordered" evidence="4">
    <location>
        <begin position="739"/>
        <end position="760"/>
    </location>
</feature>